<dbReference type="VEuPathDB" id="FungiDB:PAAG_12300"/>
<dbReference type="Pfam" id="PF01329">
    <property type="entry name" value="Pterin_4a"/>
    <property type="match status" value="1"/>
</dbReference>
<dbReference type="HOGENOM" id="CLU_081974_1_1_1"/>
<evidence type="ECO:0000313" key="6">
    <source>
        <dbReference type="EMBL" id="KGQ00993.1"/>
    </source>
</evidence>
<dbReference type="PANTHER" id="PTHR12599">
    <property type="entry name" value="PTERIN-4-ALPHA-CARBINOLAMINE DEHYDRATASE"/>
    <property type="match status" value="1"/>
</dbReference>
<sequence>MSIARILDNILSGMPSFAPHVSGPLGLIAFNLRICLTMTDVRFFIMFEYPIQTQTQTPLLSYIQRFQSLGDTMISRSVRYVYTLSHSGAISVYRPRPRYFSMANVSKTSTVQPKYASSTPEELSQLAVDTKTLLDSNWTLDGEKMGVTKTFYFKTYTKCQDFFNLVAIKSKSENHHSTMTVKFRSVDIHWTTHNPPGLSSKDTLMAKYCDEQANILGAVDASQVQTCSSPPSPKS</sequence>
<keyword evidence="4" id="KW-0456">Lyase</keyword>
<dbReference type="Proteomes" id="UP000002059">
    <property type="component" value="Partially assembled WGS sequence"/>
</dbReference>
<dbReference type="CDD" id="cd00488">
    <property type="entry name" value="PCD_DCoH"/>
    <property type="match status" value="1"/>
</dbReference>
<dbReference type="RefSeq" id="XP_015702555.1">
    <property type="nucleotide sequence ID" value="XM_015847811.1"/>
</dbReference>
<dbReference type="EC" id="4.2.1.96" evidence="3"/>
<evidence type="ECO:0000256" key="1">
    <source>
        <dbReference type="ARBA" id="ARBA00001554"/>
    </source>
</evidence>
<evidence type="ECO:0000313" key="7">
    <source>
        <dbReference type="Proteomes" id="UP000002059"/>
    </source>
</evidence>
<evidence type="ECO:0000256" key="2">
    <source>
        <dbReference type="ARBA" id="ARBA00006472"/>
    </source>
</evidence>
<dbReference type="STRING" id="502779.A0A0A2V0F7"/>
<dbReference type="InterPro" id="IPR036428">
    <property type="entry name" value="PCD_sf"/>
</dbReference>
<comment type="similarity">
    <text evidence="2">Belongs to the pterin-4-alpha-carbinolamine dehydratase family.</text>
</comment>
<dbReference type="GeneID" id="9094393"/>
<dbReference type="GO" id="GO:0008124">
    <property type="term" value="F:4-alpha-hydroxytetrahydrobiopterin dehydratase activity"/>
    <property type="evidence" value="ECO:0007669"/>
    <property type="project" value="UniProtKB-EC"/>
</dbReference>
<dbReference type="InterPro" id="IPR001533">
    <property type="entry name" value="Pterin_deHydtase"/>
</dbReference>
<dbReference type="eggNOG" id="KOG4073">
    <property type="taxonomic scope" value="Eukaryota"/>
</dbReference>
<reference evidence="6 7" key="1">
    <citation type="journal article" date="2011" name="PLoS Genet.">
        <title>Comparative genomic analysis of human fungal pathogens causing paracoccidioidomycosis.</title>
        <authorList>
            <person name="Desjardins C.A."/>
            <person name="Champion M.D."/>
            <person name="Holder J.W."/>
            <person name="Muszewska A."/>
            <person name="Goldberg J."/>
            <person name="Bailao A.M."/>
            <person name="Brigido M.M."/>
            <person name="Ferreira M.E."/>
            <person name="Garcia A.M."/>
            <person name="Grynberg M."/>
            <person name="Gujja S."/>
            <person name="Heiman D.I."/>
            <person name="Henn M.R."/>
            <person name="Kodira C.D."/>
            <person name="Leon-Narvaez H."/>
            <person name="Longo L.V."/>
            <person name="Ma L.J."/>
            <person name="Malavazi I."/>
            <person name="Matsuo A.L."/>
            <person name="Morais F.V."/>
            <person name="Pereira M."/>
            <person name="Rodriguez-Brito S."/>
            <person name="Sakthikumar S."/>
            <person name="Salem-Izacc S.M."/>
            <person name="Sykes S.M."/>
            <person name="Teixeira M.M."/>
            <person name="Vallejo M.C."/>
            <person name="Walter M.E."/>
            <person name="Yandava C."/>
            <person name="Young S."/>
            <person name="Zeng Q."/>
            <person name="Zucker J."/>
            <person name="Felipe M.S."/>
            <person name="Goldman G.H."/>
            <person name="Haas B.J."/>
            <person name="McEwen J.G."/>
            <person name="Nino-Vega G."/>
            <person name="Puccia R."/>
            <person name="San-Blas G."/>
            <person name="Soares C.M."/>
            <person name="Birren B.W."/>
            <person name="Cuomo C.A."/>
        </authorList>
    </citation>
    <scope>NUCLEOTIDE SEQUENCE [LARGE SCALE GENOMIC DNA]</scope>
    <source>
        <strain evidence="7">ATCC MYA-826 / Pb01</strain>
    </source>
</reference>
<dbReference type="OrthoDB" id="277398at2759"/>
<evidence type="ECO:0000256" key="4">
    <source>
        <dbReference type="ARBA" id="ARBA00023239"/>
    </source>
</evidence>
<organism evidence="6 7">
    <name type="scientific">Paracoccidioides lutzii (strain ATCC MYA-826 / Pb01)</name>
    <name type="common">Paracoccidioides brasiliensis</name>
    <dbReference type="NCBI Taxonomy" id="502779"/>
    <lineage>
        <taxon>Eukaryota</taxon>
        <taxon>Fungi</taxon>
        <taxon>Dikarya</taxon>
        <taxon>Ascomycota</taxon>
        <taxon>Pezizomycotina</taxon>
        <taxon>Eurotiomycetes</taxon>
        <taxon>Eurotiomycetidae</taxon>
        <taxon>Onygenales</taxon>
        <taxon>Ajellomycetaceae</taxon>
        <taxon>Paracoccidioides</taxon>
    </lineage>
</organism>
<dbReference type="SUPFAM" id="SSF55248">
    <property type="entry name" value="PCD-like"/>
    <property type="match status" value="1"/>
</dbReference>
<dbReference type="Gene3D" id="3.30.1360.20">
    <property type="entry name" value="Transcriptional coactivator/pterin dehydratase"/>
    <property type="match status" value="1"/>
</dbReference>
<gene>
    <name evidence="6" type="ORF">PAAG_12300</name>
</gene>
<name>A0A0A2V0F7_PARBA</name>
<dbReference type="PANTHER" id="PTHR12599:SF0">
    <property type="entry name" value="PTERIN-4-ALPHA-CARBINOLAMINE DEHYDRATASE"/>
    <property type="match status" value="1"/>
</dbReference>
<dbReference type="EMBL" id="KN294012">
    <property type="protein sequence ID" value="KGQ00993.1"/>
    <property type="molecule type" value="Genomic_DNA"/>
</dbReference>
<comment type="catalytic activity">
    <reaction evidence="1">
        <text>(4aS,6R)-4a-hydroxy-L-erythro-5,6,7,8-tetrahydrobiopterin = (6R)-L-erythro-6,7-dihydrobiopterin + H2O</text>
        <dbReference type="Rhea" id="RHEA:11920"/>
        <dbReference type="ChEBI" id="CHEBI:15377"/>
        <dbReference type="ChEBI" id="CHEBI:15642"/>
        <dbReference type="ChEBI" id="CHEBI:43120"/>
        <dbReference type="EC" id="4.2.1.96"/>
    </reaction>
</comment>
<dbReference type="GO" id="GO:0006729">
    <property type="term" value="P:tetrahydrobiopterin biosynthetic process"/>
    <property type="evidence" value="ECO:0007669"/>
    <property type="project" value="InterPro"/>
</dbReference>
<evidence type="ECO:0000256" key="3">
    <source>
        <dbReference type="ARBA" id="ARBA00013252"/>
    </source>
</evidence>
<dbReference type="KEGG" id="pbl:PAAG_12300"/>
<keyword evidence="7" id="KW-1185">Reference proteome</keyword>
<protein>
    <recommendedName>
        <fullName evidence="3">4a-hydroxytetrahydrobiopterin dehydratase</fullName>
        <ecNumber evidence="3">4.2.1.96</ecNumber>
    </recommendedName>
    <alternativeName>
        <fullName evidence="5">4-alpha-hydroxy-tetrahydropterin dehydratase</fullName>
    </alternativeName>
</protein>
<dbReference type="AlphaFoldDB" id="A0A0A2V0F7"/>
<evidence type="ECO:0000256" key="5">
    <source>
        <dbReference type="ARBA" id="ARBA00030497"/>
    </source>
</evidence>
<accession>A0A0A2V0F7</accession>
<proteinExistence type="inferred from homology"/>